<organism evidence="1 2">
    <name type="scientific">Synaphobranchus kaupii</name>
    <name type="common">Kaup's arrowtooth eel</name>
    <dbReference type="NCBI Taxonomy" id="118154"/>
    <lineage>
        <taxon>Eukaryota</taxon>
        <taxon>Metazoa</taxon>
        <taxon>Chordata</taxon>
        <taxon>Craniata</taxon>
        <taxon>Vertebrata</taxon>
        <taxon>Euteleostomi</taxon>
        <taxon>Actinopterygii</taxon>
        <taxon>Neopterygii</taxon>
        <taxon>Teleostei</taxon>
        <taxon>Anguilliformes</taxon>
        <taxon>Synaphobranchidae</taxon>
        <taxon>Synaphobranchus</taxon>
    </lineage>
</organism>
<sequence length="117" mass="13262">MMAEVDDVPVEPGGVDCTVSHTLMVEMQSIVEVLVSNLPMKCHMYIWSLVPVWIRMCLTPWKFLFEICSMALDNVGLQICADLLPEKRRFMLTISIGLDWVRMASSSVTLRSAVLRD</sequence>
<dbReference type="EMBL" id="JAINUF010000002">
    <property type="protein sequence ID" value="KAJ8377182.1"/>
    <property type="molecule type" value="Genomic_DNA"/>
</dbReference>
<evidence type="ECO:0000313" key="1">
    <source>
        <dbReference type="EMBL" id="KAJ8377182.1"/>
    </source>
</evidence>
<keyword evidence="2" id="KW-1185">Reference proteome</keyword>
<accession>A0A9Q1G800</accession>
<evidence type="ECO:0000313" key="2">
    <source>
        <dbReference type="Proteomes" id="UP001152622"/>
    </source>
</evidence>
<name>A0A9Q1G800_SYNKA</name>
<dbReference type="AlphaFoldDB" id="A0A9Q1G800"/>
<protein>
    <submittedName>
        <fullName evidence="1">Uncharacterized protein</fullName>
    </submittedName>
</protein>
<proteinExistence type="predicted"/>
<gene>
    <name evidence="1" type="ORF">SKAU_G00077620</name>
</gene>
<dbReference type="Proteomes" id="UP001152622">
    <property type="component" value="Chromosome 2"/>
</dbReference>
<reference evidence="1" key="1">
    <citation type="journal article" date="2023" name="Science">
        <title>Genome structures resolve the early diversification of teleost fishes.</title>
        <authorList>
            <person name="Parey E."/>
            <person name="Louis A."/>
            <person name="Montfort J."/>
            <person name="Bouchez O."/>
            <person name="Roques C."/>
            <person name="Iampietro C."/>
            <person name="Lluch J."/>
            <person name="Castinel A."/>
            <person name="Donnadieu C."/>
            <person name="Desvignes T."/>
            <person name="Floi Bucao C."/>
            <person name="Jouanno E."/>
            <person name="Wen M."/>
            <person name="Mejri S."/>
            <person name="Dirks R."/>
            <person name="Jansen H."/>
            <person name="Henkel C."/>
            <person name="Chen W.J."/>
            <person name="Zahm M."/>
            <person name="Cabau C."/>
            <person name="Klopp C."/>
            <person name="Thompson A.W."/>
            <person name="Robinson-Rechavi M."/>
            <person name="Braasch I."/>
            <person name="Lecointre G."/>
            <person name="Bobe J."/>
            <person name="Postlethwait J.H."/>
            <person name="Berthelot C."/>
            <person name="Roest Crollius H."/>
            <person name="Guiguen Y."/>
        </authorList>
    </citation>
    <scope>NUCLEOTIDE SEQUENCE</scope>
    <source>
        <strain evidence="1">WJC10195</strain>
    </source>
</reference>
<comment type="caution">
    <text evidence="1">The sequence shown here is derived from an EMBL/GenBank/DDBJ whole genome shotgun (WGS) entry which is preliminary data.</text>
</comment>